<comment type="caution">
    <text evidence="2">The sequence shown here is derived from an EMBL/GenBank/DDBJ whole genome shotgun (WGS) entry which is preliminary data.</text>
</comment>
<feature type="domain" description="HTH cro/C1-type" evidence="1">
    <location>
        <begin position="44"/>
        <end position="98"/>
    </location>
</feature>
<reference evidence="2" key="1">
    <citation type="journal article" date="2021" name="PeerJ">
        <title>Extensive microbial diversity within the chicken gut microbiome revealed by metagenomics and culture.</title>
        <authorList>
            <person name="Gilroy R."/>
            <person name="Ravi A."/>
            <person name="Getino M."/>
            <person name="Pursley I."/>
            <person name="Horton D.L."/>
            <person name="Alikhan N.F."/>
            <person name="Baker D."/>
            <person name="Gharbi K."/>
            <person name="Hall N."/>
            <person name="Watson M."/>
            <person name="Adriaenssens E.M."/>
            <person name="Foster-Nyarko E."/>
            <person name="Jarju S."/>
            <person name="Secka A."/>
            <person name="Antonio M."/>
            <person name="Oren A."/>
            <person name="Chaudhuri R.R."/>
            <person name="La Ragione R."/>
            <person name="Hildebrand F."/>
            <person name="Pallen M.J."/>
        </authorList>
    </citation>
    <scope>NUCLEOTIDE SEQUENCE</scope>
    <source>
        <strain evidence="2">ChiHjej13B12-9602</strain>
    </source>
</reference>
<dbReference type="SMART" id="SM00530">
    <property type="entry name" value="HTH_XRE"/>
    <property type="match status" value="1"/>
</dbReference>
<dbReference type="SUPFAM" id="SSF47413">
    <property type="entry name" value="lambda repressor-like DNA-binding domains"/>
    <property type="match status" value="1"/>
</dbReference>
<dbReference type="InterPro" id="IPR001387">
    <property type="entry name" value="Cro/C1-type_HTH"/>
</dbReference>
<accession>A0A921IVC7</accession>
<dbReference type="Proteomes" id="UP000753256">
    <property type="component" value="Unassembled WGS sequence"/>
</dbReference>
<evidence type="ECO:0000313" key="2">
    <source>
        <dbReference type="EMBL" id="HJG36750.1"/>
    </source>
</evidence>
<dbReference type="RefSeq" id="WP_273189087.1">
    <property type="nucleotide sequence ID" value="NZ_DYUZ01000010.1"/>
</dbReference>
<dbReference type="Gene3D" id="1.10.260.40">
    <property type="entry name" value="lambda repressor-like DNA-binding domains"/>
    <property type="match status" value="1"/>
</dbReference>
<evidence type="ECO:0000313" key="3">
    <source>
        <dbReference type="Proteomes" id="UP000753256"/>
    </source>
</evidence>
<reference evidence="2" key="2">
    <citation type="submission" date="2021-09" db="EMBL/GenBank/DDBJ databases">
        <authorList>
            <person name="Gilroy R."/>
        </authorList>
    </citation>
    <scope>NUCLEOTIDE SEQUENCE</scope>
    <source>
        <strain evidence="2">ChiHjej13B12-9602</strain>
    </source>
</reference>
<sequence>MDEGDGMTEEHLTADLLEQLRAAARPEDYLLQGEAIDRELSDYLNELRKDRGMKRSAVVRESTVNETFVYDIFKGKSLPGRDNAIKLALALHCSLIETQRILRLAGVSELWPKRSRDAVIIWCIERGFTLAQCDDELYRLGERTLVNPEDGSE</sequence>
<dbReference type="CDD" id="cd00093">
    <property type="entry name" value="HTH_XRE"/>
    <property type="match status" value="1"/>
</dbReference>
<name>A0A921IVC7_9ACTN</name>
<dbReference type="GO" id="GO:0003677">
    <property type="term" value="F:DNA binding"/>
    <property type="evidence" value="ECO:0007669"/>
    <property type="project" value="InterPro"/>
</dbReference>
<dbReference type="AlphaFoldDB" id="A0A921IVC7"/>
<gene>
    <name evidence="2" type="ORF">K8V70_02645</name>
</gene>
<dbReference type="EMBL" id="DYUZ01000010">
    <property type="protein sequence ID" value="HJG36750.1"/>
    <property type="molecule type" value="Genomic_DNA"/>
</dbReference>
<evidence type="ECO:0000259" key="1">
    <source>
        <dbReference type="PROSITE" id="PS50943"/>
    </source>
</evidence>
<organism evidence="2 3">
    <name type="scientific">Enorma phocaeensis</name>
    <dbReference type="NCBI Taxonomy" id="1871019"/>
    <lineage>
        <taxon>Bacteria</taxon>
        <taxon>Bacillati</taxon>
        <taxon>Actinomycetota</taxon>
        <taxon>Coriobacteriia</taxon>
        <taxon>Coriobacteriales</taxon>
        <taxon>Coriobacteriaceae</taxon>
        <taxon>Enorma</taxon>
    </lineage>
</organism>
<proteinExistence type="predicted"/>
<protein>
    <submittedName>
        <fullName evidence="2">Helix-turn-helix domain-containing protein</fullName>
    </submittedName>
</protein>
<dbReference type="PROSITE" id="PS50943">
    <property type="entry name" value="HTH_CROC1"/>
    <property type="match status" value="1"/>
</dbReference>
<dbReference type="InterPro" id="IPR010982">
    <property type="entry name" value="Lambda_DNA-bd_dom_sf"/>
</dbReference>